<dbReference type="CDD" id="cd06257">
    <property type="entry name" value="DnaJ"/>
    <property type="match status" value="1"/>
</dbReference>
<dbReference type="AlphaFoldDB" id="A0A8J2SLB2"/>
<dbReference type="InterPro" id="IPR001623">
    <property type="entry name" value="DnaJ_domain"/>
</dbReference>
<evidence type="ECO:0000259" key="1">
    <source>
        <dbReference type="PROSITE" id="PS50076"/>
    </source>
</evidence>
<dbReference type="PANTHER" id="PTHR45286:SF1">
    <property type="entry name" value="CHAPERONE DNAJ-DOMAIN SUPERFAMILY PROTEIN"/>
    <property type="match status" value="1"/>
</dbReference>
<proteinExistence type="predicted"/>
<sequence length="316" mass="34195">MACRTSAARLLGVAPNASSRHIQAAFRKKALETHPDRKGGSATQFLAARDAADLLLRPESQPSYVPPRAAPQPSHTTDARAVAHRTIRSLDEELAAAFERARTGPELRVDPDTLRVAGADEFPKEFELDERNHGVVGPLLRLRHGDRVIGSVEADRDDKLRVSLFGRDVATAERSPSGVVSVRRGAGATASLAPRPRTSFFDVADAFDTPCGYTCVRVKLPGVTQTTWRSNHGLPCTVASVVRAWRPHRRWWPFGAAEDAYASDGSAASTYVERRAGDDRAIAAADAPPPLDPALVVAKVAFQALDRERVRLGAFV</sequence>
<organism evidence="2 3">
    <name type="scientific">Pelagomonas calceolata</name>
    <dbReference type="NCBI Taxonomy" id="35677"/>
    <lineage>
        <taxon>Eukaryota</taxon>
        <taxon>Sar</taxon>
        <taxon>Stramenopiles</taxon>
        <taxon>Ochrophyta</taxon>
        <taxon>Pelagophyceae</taxon>
        <taxon>Pelagomonadales</taxon>
        <taxon>Pelagomonadaceae</taxon>
        <taxon>Pelagomonas</taxon>
    </lineage>
</organism>
<evidence type="ECO:0000313" key="2">
    <source>
        <dbReference type="EMBL" id="CAH0373011.1"/>
    </source>
</evidence>
<dbReference type="InterPro" id="IPR036869">
    <property type="entry name" value="J_dom_sf"/>
</dbReference>
<dbReference type="SUPFAM" id="SSF46565">
    <property type="entry name" value="Chaperone J-domain"/>
    <property type="match status" value="1"/>
</dbReference>
<evidence type="ECO:0000313" key="3">
    <source>
        <dbReference type="Proteomes" id="UP000789595"/>
    </source>
</evidence>
<dbReference type="Pfam" id="PF00226">
    <property type="entry name" value="DnaJ"/>
    <property type="match status" value="1"/>
</dbReference>
<comment type="caution">
    <text evidence="2">The sequence shown here is derived from an EMBL/GenBank/DDBJ whole genome shotgun (WGS) entry which is preliminary data.</text>
</comment>
<dbReference type="PANTHER" id="PTHR45286">
    <property type="entry name" value="CHAPERONE DNAJ-DOMAIN SUPERFAMILY PROTEIN"/>
    <property type="match status" value="1"/>
</dbReference>
<dbReference type="Gene3D" id="1.10.287.110">
    <property type="entry name" value="DnaJ domain"/>
    <property type="match status" value="1"/>
</dbReference>
<dbReference type="SMART" id="SM00271">
    <property type="entry name" value="DnaJ"/>
    <property type="match status" value="1"/>
</dbReference>
<protein>
    <recommendedName>
        <fullName evidence="1">J domain-containing protein</fullName>
    </recommendedName>
</protein>
<keyword evidence="3" id="KW-1185">Reference proteome</keyword>
<reference evidence="2" key="1">
    <citation type="submission" date="2021-11" db="EMBL/GenBank/DDBJ databases">
        <authorList>
            <consortium name="Genoscope - CEA"/>
            <person name="William W."/>
        </authorList>
    </citation>
    <scope>NUCLEOTIDE SEQUENCE</scope>
</reference>
<gene>
    <name evidence="2" type="ORF">PECAL_4P01760</name>
</gene>
<accession>A0A8J2SLB2</accession>
<dbReference type="PROSITE" id="PS50076">
    <property type="entry name" value="DNAJ_2"/>
    <property type="match status" value="1"/>
</dbReference>
<feature type="domain" description="J" evidence="1">
    <location>
        <begin position="6"/>
        <end position="60"/>
    </location>
</feature>
<dbReference type="EMBL" id="CAKKNE010000004">
    <property type="protein sequence ID" value="CAH0373011.1"/>
    <property type="molecule type" value="Genomic_DNA"/>
</dbReference>
<name>A0A8J2SLB2_9STRA</name>
<dbReference type="Proteomes" id="UP000789595">
    <property type="component" value="Unassembled WGS sequence"/>
</dbReference>